<reference evidence="8" key="1">
    <citation type="submission" date="2016-03" db="EMBL/GenBank/DDBJ databases">
        <title>Complete genome sequence of the type strain Actinoalloteichus hymeniacidonis DSM 45092.</title>
        <authorList>
            <person name="Schaffert L."/>
            <person name="Albersmeier A."/>
            <person name="Winkler A."/>
            <person name="Kalinowski J."/>
            <person name="Zotchev S."/>
            <person name="Ruckert C."/>
        </authorList>
    </citation>
    <scope>NUCLEOTIDE SEQUENCE [LARGE SCALE GENOMIC DNA]</scope>
    <source>
        <strain evidence="8">HPA177(T) (DSM 45092(T))</strain>
    </source>
</reference>
<evidence type="ECO:0000256" key="2">
    <source>
        <dbReference type="ARBA" id="ARBA00023015"/>
    </source>
</evidence>
<evidence type="ECO:0000256" key="3">
    <source>
        <dbReference type="ARBA" id="ARBA00023125"/>
    </source>
</evidence>
<protein>
    <submittedName>
        <fullName evidence="7">DNA-binding transcriptional activator of the SARP family</fullName>
    </submittedName>
</protein>
<dbReference type="GO" id="GO:0003677">
    <property type="term" value="F:DNA binding"/>
    <property type="evidence" value="ECO:0007669"/>
    <property type="project" value="UniProtKB-UniRule"/>
</dbReference>
<dbReference type="PANTHER" id="PTHR35807:SF1">
    <property type="entry name" value="TRANSCRIPTIONAL REGULATOR REDD"/>
    <property type="match status" value="1"/>
</dbReference>
<dbReference type="PROSITE" id="PS51755">
    <property type="entry name" value="OMPR_PHOB"/>
    <property type="match status" value="1"/>
</dbReference>
<evidence type="ECO:0000256" key="4">
    <source>
        <dbReference type="ARBA" id="ARBA00023163"/>
    </source>
</evidence>
<dbReference type="Gene3D" id="3.40.50.300">
    <property type="entry name" value="P-loop containing nucleotide triphosphate hydrolases"/>
    <property type="match status" value="1"/>
</dbReference>
<evidence type="ECO:0000313" key="8">
    <source>
        <dbReference type="Proteomes" id="UP000095210"/>
    </source>
</evidence>
<name>A0AAC9MYD9_9PSEU</name>
<keyword evidence="8" id="KW-1185">Reference proteome</keyword>
<dbReference type="InterPro" id="IPR011990">
    <property type="entry name" value="TPR-like_helical_dom_sf"/>
</dbReference>
<dbReference type="InterPro" id="IPR051677">
    <property type="entry name" value="AfsR-DnrI-RedD_regulator"/>
</dbReference>
<dbReference type="Proteomes" id="UP000095210">
    <property type="component" value="Chromosome"/>
</dbReference>
<sequence>MQVNVLGPFEVLREGRYATPSAPKLRQVLALLVTHANNIVRTDQLIEELWEDHPPKSVTTTLQTYVYQLRKLLHLSGSGTPVLHRTDQLLEAMLSTSPSGYLLGLPPDAMDSHRFEQLAERGRVEFEAGSLAEATETLGTALKLWRGPALVDVTPGPVLQAEVVRLDEIRKNALERRIDSALSLSRHREMLGELTTAVTREPTHEGFQARLMLALYRSGRRSDALQAYQRARKVLADELGLDPSSELQRLHSAVLSADPTLEAPRIRESVRVSQSVDPPAELPSDLATIIGREAQLTTALQALTKPDRKAPPVVVGVGSPGTGKSAFCIHTAHRIRGDYPDGQLYAQLLDAHGEPVDLNEVLGHFLRALGVAPAALPRSLDERCQMFRGRTDGRRVLVVLDDVVSTEQVLRLKPTGSGCAVLVASRRRLSDPTITTTVEMTPLNIGDSLALLGATLGAHRVNGEVDAVHALADLCGGMPLALHAAAGRLRLRPHWSIARLVDWVRREQRRGPELAVKALDLSASIEQTYRLASPAVRTAFRLVSILHEQPVSLQAAAAVLRCTEFSAESLLEELVEFRLCDAEPAAEEPGGFRYRFPSHLRAAAGLLEVVPDHDEIFLPSVSATPTQRTPSPR</sequence>
<dbReference type="EMBL" id="CP014859">
    <property type="protein sequence ID" value="AOS62897.1"/>
    <property type="molecule type" value="Genomic_DNA"/>
</dbReference>
<evidence type="ECO:0000259" key="6">
    <source>
        <dbReference type="PROSITE" id="PS51755"/>
    </source>
</evidence>
<dbReference type="InterPro" id="IPR036388">
    <property type="entry name" value="WH-like_DNA-bd_sf"/>
</dbReference>
<dbReference type="SMART" id="SM00862">
    <property type="entry name" value="Trans_reg_C"/>
    <property type="match status" value="1"/>
</dbReference>
<dbReference type="GO" id="GO:0000160">
    <property type="term" value="P:phosphorelay signal transduction system"/>
    <property type="evidence" value="ECO:0007669"/>
    <property type="project" value="InterPro"/>
</dbReference>
<dbReference type="InterPro" id="IPR001867">
    <property type="entry name" value="OmpR/PhoB-type_DNA-bd"/>
</dbReference>
<feature type="domain" description="OmpR/PhoB-type" evidence="6">
    <location>
        <begin position="1"/>
        <end position="105"/>
    </location>
</feature>
<dbReference type="Pfam" id="PF00486">
    <property type="entry name" value="Trans_reg_C"/>
    <property type="match status" value="1"/>
</dbReference>
<organism evidence="7 8">
    <name type="scientific">Actinoalloteichus hymeniacidonis</name>
    <dbReference type="NCBI Taxonomy" id="340345"/>
    <lineage>
        <taxon>Bacteria</taxon>
        <taxon>Bacillati</taxon>
        <taxon>Actinomycetota</taxon>
        <taxon>Actinomycetes</taxon>
        <taxon>Pseudonocardiales</taxon>
        <taxon>Pseudonocardiaceae</taxon>
        <taxon>Actinoalloteichus</taxon>
    </lineage>
</organism>
<dbReference type="GO" id="GO:0006355">
    <property type="term" value="P:regulation of DNA-templated transcription"/>
    <property type="evidence" value="ECO:0007669"/>
    <property type="project" value="InterPro"/>
</dbReference>
<dbReference type="InterPro" id="IPR027417">
    <property type="entry name" value="P-loop_NTPase"/>
</dbReference>
<dbReference type="KEGG" id="ahm:TL08_10415"/>
<keyword evidence="3 5" id="KW-0238">DNA-binding</keyword>
<dbReference type="SUPFAM" id="SSF52540">
    <property type="entry name" value="P-loop containing nucleoside triphosphate hydrolases"/>
    <property type="match status" value="1"/>
</dbReference>
<dbReference type="Gene3D" id="1.25.40.10">
    <property type="entry name" value="Tetratricopeptide repeat domain"/>
    <property type="match status" value="1"/>
</dbReference>
<dbReference type="SUPFAM" id="SSF48452">
    <property type="entry name" value="TPR-like"/>
    <property type="match status" value="1"/>
</dbReference>
<dbReference type="SMART" id="SM01043">
    <property type="entry name" value="BTAD"/>
    <property type="match status" value="1"/>
</dbReference>
<dbReference type="PANTHER" id="PTHR35807">
    <property type="entry name" value="TRANSCRIPTIONAL REGULATOR REDD-RELATED"/>
    <property type="match status" value="1"/>
</dbReference>
<gene>
    <name evidence="7" type="ORF">TL08_10415</name>
</gene>
<comment type="similarity">
    <text evidence="1">Belongs to the AfsR/DnrI/RedD regulatory family.</text>
</comment>
<dbReference type="CDD" id="cd15831">
    <property type="entry name" value="BTAD"/>
    <property type="match status" value="1"/>
</dbReference>
<dbReference type="PRINTS" id="PR00364">
    <property type="entry name" value="DISEASERSIST"/>
</dbReference>
<dbReference type="InterPro" id="IPR005158">
    <property type="entry name" value="BTAD"/>
</dbReference>
<dbReference type="GO" id="GO:0043531">
    <property type="term" value="F:ADP binding"/>
    <property type="evidence" value="ECO:0007669"/>
    <property type="project" value="InterPro"/>
</dbReference>
<dbReference type="Gene3D" id="1.10.10.10">
    <property type="entry name" value="Winged helix-like DNA-binding domain superfamily/Winged helix DNA-binding domain"/>
    <property type="match status" value="1"/>
</dbReference>
<dbReference type="Pfam" id="PF03704">
    <property type="entry name" value="BTAD"/>
    <property type="match status" value="1"/>
</dbReference>
<feature type="DNA-binding region" description="OmpR/PhoB-type" evidence="5">
    <location>
        <begin position="1"/>
        <end position="105"/>
    </location>
</feature>
<dbReference type="SUPFAM" id="SSF46894">
    <property type="entry name" value="C-terminal effector domain of the bipartite response regulators"/>
    <property type="match status" value="1"/>
</dbReference>
<evidence type="ECO:0000313" key="7">
    <source>
        <dbReference type="EMBL" id="AOS62897.1"/>
    </source>
</evidence>
<keyword evidence="4" id="KW-0804">Transcription</keyword>
<proteinExistence type="inferred from homology"/>
<dbReference type="RefSeq" id="WP_157421023.1">
    <property type="nucleotide sequence ID" value="NZ_CP014859.1"/>
</dbReference>
<evidence type="ECO:0000256" key="5">
    <source>
        <dbReference type="PROSITE-ProRule" id="PRU01091"/>
    </source>
</evidence>
<dbReference type="InterPro" id="IPR016032">
    <property type="entry name" value="Sig_transdc_resp-reg_C-effctor"/>
</dbReference>
<accession>A0AAC9MYD9</accession>
<keyword evidence="2" id="KW-0805">Transcription regulation</keyword>
<dbReference type="AlphaFoldDB" id="A0AAC9MYD9"/>
<evidence type="ECO:0000256" key="1">
    <source>
        <dbReference type="ARBA" id="ARBA00005820"/>
    </source>
</evidence>